<keyword evidence="3 7" id="KW-0378">Hydrolase</keyword>
<dbReference type="InterPro" id="IPR001000">
    <property type="entry name" value="GH10_dom"/>
</dbReference>
<dbReference type="Gene3D" id="2.60.40.10">
    <property type="entry name" value="Immunoglobulins"/>
    <property type="match status" value="3"/>
</dbReference>
<dbReference type="InterPro" id="IPR008979">
    <property type="entry name" value="Galactose-bd-like_sf"/>
</dbReference>
<keyword evidence="5 7" id="KW-0326">Glycosidase</keyword>
<dbReference type="InterPro" id="IPR044846">
    <property type="entry name" value="GH10"/>
</dbReference>
<reference evidence="13" key="1">
    <citation type="submission" date="2016-10" db="EMBL/GenBank/DDBJ databases">
        <authorList>
            <person name="Varghese N."/>
            <person name="Submissions S."/>
        </authorList>
    </citation>
    <scope>NUCLEOTIDE SEQUENCE [LARGE SCALE GENOMIC DNA]</scope>
    <source>
        <strain evidence="13">DSM 19083</strain>
    </source>
</reference>
<dbReference type="STRING" id="285351.SAMN04488035_1735"/>
<dbReference type="Pfam" id="PF13927">
    <property type="entry name" value="Ig_3"/>
    <property type="match status" value="1"/>
</dbReference>
<evidence type="ECO:0000256" key="3">
    <source>
        <dbReference type="ARBA" id="ARBA00022801"/>
    </source>
</evidence>
<dbReference type="InterPro" id="IPR036179">
    <property type="entry name" value="Ig-like_dom_sf"/>
</dbReference>
<dbReference type="PANTHER" id="PTHR31490:SF90">
    <property type="entry name" value="ENDO-1,4-BETA-XYLANASE A"/>
    <property type="match status" value="1"/>
</dbReference>
<keyword evidence="13" id="KW-1185">Reference proteome</keyword>
<dbReference type="PROSITE" id="PS50835">
    <property type="entry name" value="IG_LIKE"/>
    <property type="match status" value="1"/>
</dbReference>
<evidence type="ECO:0000259" key="10">
    <source>
        <dbReference type="PROSITE" id="PS50835"/>
    </source>
</evidence>
<dbReference type="Pfam" id="PF06452">
    <property type="entry name" value="CBM9_1"/>
    <property type="match status" value="1"/>
</dbReference>
<keyword evidence="12" id="KW-0858">Xylan degradation</keyword>
<evidence type="ECO:0000256" key="9">
    <source>
        <dbReference type="SAM" id="SignalP"/>
    </source>
</evidence>
<dbReference type="Proteomes" id="UP000198520">
    <property type="component" value="Unassembled WGS sequence"/>
</dbReference>
<dbReference type="EMBL" id="FONZ01000002">
    <property type="protein sequence ID" value="SFF12721.1"/>
    <property type="molecule type" value="Genomic_DNA"/>
</dbReference>
<evidence type="ECO:0000256" key="6">
    <source>
        <dbReference type="ARBA" id="ARBA00023326"/>
    </source>
</evidence>
<dbReference type="PROSITE" id="PS51760">
    <property type="entry name" value="GH10_2"/>
    <property type="match status" value="1"/>
</dbReference>
<dbReference type="Pfam" id="PF00331">
    <property type="entry name" value="Glyco_hydro_10"/>
    <property type="match status" value="1"/>
</dbReference>
<organism evidence="12 13">
    <name type="scientific">Flavimobilis marinus</name>
    <dbReference type="NCBI Taxonomy" id="285351"/>
    <lineage>
        <taxon>Bacteria</taxon>
        <taxon>Bacillati</taxon>
        <taxon>Actinomycetota</taxon>
        <taxon>Actinomycetes</taxon>
        <taxon>Micrococcales</taxon>
        <taxon>Jonesiaceae</taxon>
        <taxon>Flavimobilis</taxon>
    </lineage>
</organism>
<dbReference type="InterPro" id="IPR007110">
    <property type="entry name" value="Ig-like_dom"/>
</dbReference>
<feature type="region of interest" description="Disordered" evidence="8">
    <location>
        <begin position="877"/>
        <end position="899"/>
    </location>
</feature>
<feature type="signal peptide" evidence="9">
    <location>
        <begin position="1"/>
        <end position="21"/>
    </location>
</feature>
<gene>
    <name evidence="12" type="ORF">SAMN04488035_1735</name>
</gene>
<evidence type="ECO:0000256" key="2">
    <source>
        <dbReference type="ARBA" id="ARBA00022737"/>
    </source>
</evidence>
<dbReference type="SUPFAM" id="SSF48726">
    <property type="entry name" value="Immunoglobulin"/>
    <property type="match status" value="3"/>
</dbReference>
<dbReference type="AlphaFoldDB" id="A0A1I2G7X5"/>
<feature type="domain" description="GH10" evidence="11">
    <location>
        <begin position="208"/>
        <end position="546"/>
    </location>
</feature>
<evidence type="ECO:0000256" key="7">
    <source>
        <dbReference type="RuleBase" id="RU361174"/>
    </source>
</evidence>
<comment type="similarity">
    <text evidence="1 7">Belongs to the glycosyl hydrolase 10 (cellulase F) family.</text>
</comment>
<feature type="domain" description="Ig-like" evidence="10">
    <location>
        <begin position="993"/>
        <end position="1071"/>
    </location>
</feature>
<keyword evidence="2" id="KW-0677">Repeat</keyword>
<keyword evidence="4 7" id="KW-0119">Carbohydrate metabolism</keyword>
<dbReference type="SUPFAM" id="SSF49785">
    <property type="entry name" value="Galactose-binding domain-like"/>
    <property type="match status" value="1"/>
</dbReference>
<evidence type="ECO:0000259" key="11">
    <source>
        <dbReference type="PROSITE" id="PS51760"/>
    </source>
</evidence>
<dbReference type="InterPro" id="IPR013783">
    <property type="entry name" value="Ig-like_fold"/>
</dbReference>
<dbReference type="PRINTS" id="PR00134">
    <property type="entry name" value="GLHYDRLASE10"/>
</dbReference>
<dbReference type="SMART" id="SM00633">
    <property type="entry name" value="Glyco_10"/>
    <property type="match status" value="1"/>
</dbReference>
<dbReference type="Gene3D" id="3.20.20.80">
    <property type="entry name" value="Glycosidases"/>
    <property type="match status" value="1"/>
</dbReference>
<dbReference type="Pfam" id="PF02018">
    <property type="entry name" value="CBM_4_9"/>
    <property type="match status" value="1"/>
</dbReference>
<protein>
    <recommendedName>
        <fullName evidence="7">Beta-xylanase</fullName>
        <ecNumber evidence="7">3.2.1.8</ecNumber>
    </recommendedName>
</protein>
<dbReference type="SUPFAM" id="SSF49344">
    <property type="entry name" value="CBD9-like"/>
    <property type="match status" value="1"/>
</dbReference>
<feature type="compositionally biased region" description="Pro residues" evidence="8">
    <location>
        <begin position="882"/>
        <end position="892"/>
    </location>
</feature>
<keyword evidence="6 7" id="KW-0624">Polysaccharide degradation</keyword>
<dbReference type="Gene3D" id="2.60.120.260">
    <property type="entry name" value="Galactose-binding domain-like"/>
    <property type="match status" value="1"/>
</dbReference>
<dbReference type="SUPFAM" id="SSF51445">
    <property type="entry name" value="(Trans)glycosidases"/>
    <property type="match status" value="1"/>
</dbReference>
<comment type="catalytic activity">
    <reaction evidence="7">
        <text>Endohydrolysis of (1-&gt;4)-beta-D-xylosidic linkages in xylans.</text>
        <dbReference type="EC" id="3.2.1.8"/>
    </reaction>
</comment>
<feature type="chain" id="PRO_5039111541" description="Beta-xylanase" evidence="9">
    <location>
        <begin position="22"/>
        <end position="1170"/>
    </location>
</feature>
<dbReference type="InterPro" id="IPR010502">
    <property type="entry name" value="Carb-bd_dom_fam9"/>
</dbReference>
<name>A0A1I2G7X5_9MICO</name>
<evidence type="ECO:0000256" key="5">
    <source>
        <dbReference type="ARBA" id="ARBA00023295"/>
    </source>
</evidence>
<proteinExistence type="inferred from homology"/>
<dbReference type="RefSeq" id="WP_177191314.1">
    <property type="nucleotide sequence ID" value="NZ_BNAN01000002.1"/>
</dbReference>
<evidence type="ECO:0000256" key="4">
    <source>
        <dbReference type="ARBA" id="ARBA00023277"/>
    </source>
</evidence>
<dbReference type="InterPro" id="IPR017853">
    <property type="entry name" value="GH"/>
</dbReference>
<dbReference type="GO" id="GO:0045493">
    <property type="term" value="P:xylan catabolic process"/>
    <property type="evidence" value="ECO:0007669"/>
    <property type="project" value="UniProtKB-KW"/>
</dbReference>
<dbReference type="PANTHER" id="PTHR31490">
    <property type="entry name" value="GLYCOSYL HYDROLASE"/>
    <property type="match status" value="1"/>
</dbReference>
<dbReference type="InterPro" id="IPR003305">
    <property type="entry name" value="CenC_carb-bd"/>
</dbReference>
<dbReference type="GO" id="GO:0030246">
    <property type="term" value="F:carbohydrate binding"/>
    <property type="evidence" value="ECO:0007669"/>
    <property type="project" value="InterPro"/>
</dbReference>
<dbReference type="EC" id="3.2.1.8" evidence="7"/>
<dbReference type="InterPro" id="IPR013098">
    <property type="entry name" value="Ig_I-set"/>
</dbReference>
<keyword evidence="9" id="KW-0732">Signal</keyword>
<evidence type="ECO:0000313" key="12">
    <source>
        <dbReference type="EMBL" id="SFF12721.1"/>
    </source>
</evidence>
<accession>A0A1I2G7X5</accession>
<dbReference type="Gene3D" id="2.60.40.1190">
    <property type="match status" value="1"/>
</dbReference>
<evidence type="ECO:0000313" key="13">
    <source>
        <dbReference type="Proteomes" id="UP000198520"/>
    </source>
</evidence>
<dbReference type="Pfam" id="PF07679">
    <property type="entry name" value="I-set"/>
    <property type="match status" value="1"/>
</dbReference>
<dbReference type="CDD" id="cd00005">
    <property type="entry name" value="CBM9_like_1"/>
    <property type="match status" value="1"/>
</dbReference>
<evidence type="ECO:0000256" key="8">
    <source>
        <dbReference type="SAM" id="MobiDB-lite"/>
    </source>
</evidence>
<sequence>MRRPRLLTRLGVGAVVAALSAATVGIPAAAAGEASASRSTGGIATGVLAAEALEITALTTGFEDGLGAWGPRGTESAPVVTLSDVARTGASAASVAARGDTWHGLGTSVADVFLPATTYELSAWVRLAPGESATDVRLSVQRTVEGADDAYDTVATATGVTPDVWVQVTGTYQALTGSQLLYLETASGTASFLVDDVTVTQTAAPGVQDDIPSLKDVVPWPFGVAIDERETTGASSQLVTKHFGQFTPENQMKPEAIQPTEGEFTFAAADALMDFAVDNDLRVYGHTLVWHSQTPDWFFEKTVTDAEGVETAVPLSTSAEDQAVLRARMRTHIETVAEHFRTTYGEYGTAGNPIVGFDVVNEVIAESEPDGLRRSEWFRVLGPGYIAEAFEIASEAFNGGDPEGPVALFINDYNTELPAKREAMFSVVEDLLAAGAPVDGVGHQLHVSLAQPIGQIKETLDRFAPLGLLQNVSELDVGIDGTITQEKLVEQGYYYADLFDVLRDYDLSSVTVWGPTDTRSWRSEGSPLLFDGQLQAKPAYWGIVDRAQLPTLTLRTNAPEAEAPDATQWALLPDTSISGETGFQLRWSGSTLVTRVTVADATDDGAYDVVTLFGPGGAKSVTRADATDTSADGYEVLVSLPLDTAGEVGAMVPFDVRVADHSGDVRSWNDKSNTQEESGSLGVVTLVEPVSVVAAPAATTAPVIDGDVDAVWDGVPTLTTDRQIEGTDGARATVRVLWHGDRLDVLAEVADPRLDATSSNAWEQDSVEIFVDPVNAKAGPFNPADGQYRVNYLGVESISGDLATIGERLTSAAKVIDGGYVVEASIALGRTAQVGDLVGLELQVNDAADGARTAVRSWADPTGRSYQSTSRWGVATLATAPDPGPVDPGPVDPDPEDPKPVAPVVTTQPVSVTGALGRTVTLVAAATGEPAPAVQWEKRRATSTRWFPVRGATTPTLRIDVRTTPIVYRAVFTNKAGSAATAEATVSLRATAPRVTKQPRSVTAKKGRTVTLRAAASGEPRPTVRWQKRRAGSSTWHTVRGATRLTLKVKVRSTTIVYRAVFTNAAGKAVTRSAVVRHGVKPRIVSQPRSVTTRSRDSVRFSVKATGTPRPTVQWYQRAAGSQRWTAVKRGTGRTLTVKAPKRGSKVAFKAIVKNSAGRAVTRTAILRVR</sequence>
<dbReference type="GO" id="GO:0031176">
    <property type="term" value="F:endo-1,4-beta-xylanase activity"/>
    <property type="evidence" value="ECO:0007669"/>
    <property type="project" value="UniProtKB-EC"/>
</dbReference>
<evidence type="ECO:0000256" key="1">
    <source>
        <dbReference type="ARBA" id="ARBA00007495"/>
    </source>
</evidence>